<sequence>MVNMTCTRIETACPNGAMLVYCNTRGEERIDISFLLNGSIRHQPLNWSLRLARHTYYATLVRFYRELRRNGITQRSLHHLAGGAKRGRHGGWAIGTAGHRDFQAWLSKARSAIALSFRHLTEPCAAECAPPREHAHID</sequence>
<name>A0A1J5PRF5_9ZZZZ</name>
<gene>
    <name evidence="1" type="ORF">GALL_446320</name>
</gene>
<reference evidence="1" key="1">
    <citation type="submission" date="2016-10" db="EMBL/GenBank/DDBJ databases">
        <title>Sequence of Gallionella enrichment culture.</title>
        <authorList>
            <person name="Poehlein A."/>
            <person name="Muehling M."/>
            <person name="Daniel R."/>
        </authorList>
    </citation>
    <scope>NUCLEOTIDE SEQUENCE</scope>
</reference>
<accession>A0A1J5PRF5</accession>
<dbReference type="EMBL" id="MLJW01002757">
    <property type="protein sequence ID" value="OIQ73730.1"/>
    <property type="molecule type" value="Genomic_DNA"/>
</dbReference>
<comment type="caution">
    <text evidence="1">The sequence shown here is derived from an EMBL/GenBank/DDBJ whole genome shotgun (WGS) entry which is preliminary data.</text>
</comment>
<evidence type="ECO:0000313" key="1">
    <source>
        <dbReference type="EMBL" id="OIQ73730.1"/>
    </source>
</evidence>
<dbReference type="AlphaFoldDB" id="A0A1J5PRF5"/>
<proteinExistence type="predicted"/>
<protein>
    <submittedName>
        <fullName evidence="1">Uncharacterized protein</fullName>
    </submittedName>
</protein>
<organism evidence="1">
    <name type="scientific">mine drainage metagenome</name>
    <dbReference type="NCBI Taxonomy" id="410659"/>
    <lineage>
        <taxon>unclassified sequences</taxon>
        <taxon>metagenomes</taxon>
        <taxon>ecological metagenomes</taxon>
    </lineage>
</organism>